<accession>A0A2G1QNG5</accession>
<dbReference type="Gene3D" id="3.40.50.1820">
    <property type="entry name" value="alpha/beta hydrolase"/>
    <property type="match status" value="1"/>
</dbReference>
<dbReference type="InterPro" id="IPR000073">
    <property type="entry name" value="AB_hydrolase_1"/>
</dbReference>
<dbReference type="Pfam" id="PF00561">
    <property type="entry name" value="Abhydrolase_1"/>
    <property type="match status" value="1"/>
</dbReference>
<dbReference type="Proteomes" id="UP000221168">
    <property type="component" value="Unassembled WGS sequence"/>
</dbReference>
<feature type="domain" description="AB hydrolase-1" evidence="3">
    <location>
        <begin position="31"/>
        <end position="141"/>
    </location>
</feature>
<evidence type="ECO:0000313" key="4">
    <source>
        <dbReference type="EMBL" id="PHP66748.1"/>
    </source>
</evidence>
<dbReference type="InterPro" id="IPR002410">
    <property type="entry name" value="Peptidase_S33"/>
</dbReference>
<dbReference type="PANTHER" id="PTHR43798">
    <property type="entry name" value="MONOACYLGLYCEROL LIPASE"/>
    <property type="match status" value="1"/>
</dbReference>
<gene>
    <name evidence="4" type="ORF">CSC94_11600</name>
</gene>
<dbReference type="GO" id="GO:0006508">
    <property type="term" value="P:proteolysis"/>
    <property type="evidence" value="ECO:0007669"/>
    <property type="project" value="InterPro"/>
</dbReference>
<dbReference type="PRINTS" id="PR00793">
    <property type="entry name" value="PROAMNOPTASE"/>
</dbReference>
<keyword evidence="5" id="KW-1185">Reference proteome</keyword>
<organism evidence="4 5">
    <name type="scientific">Zhengella mangrovi</name>
    <dbReference type="NCBI Taxonomy" id="1982044"/>
    <lineage>
        <taxon>Bacteria</taxon>
        <taxon>Pseudomonadati</taxon>
        <taxon>Pseudomonadota</taxon>
        <taxon>Alphaproteobacteria</taxon>
        <taxon>Hyphomicrobiales</taxon>
        <taxon>Notoacmeibacteraceae</taxon>
        <taxon>Zhengella</taxon>
    </lineage>
</organism>
<proteinExistence type="inferred from homology"/>
<evidence type="ECO:0000259" key="3">
    <source>
        <dbReference type="Pfam" id="PF00561"/>
    </source>
</evidence>
<comment type="similarity">
    <text evidence="1">Belongs to the peptidase S33 family.</text>
</comment>
<evidence type="ECO:0000256" key="1">
    <source>
        <dbReference type="ARBA" id="ARBA00010088"/>
    </source>
</evidence>
<reference evidence="4 5" key="1">
    <citation type="submission" date="2017-10" db="EMBL/GenBank/DDBJ databases">
        <title>Sedimentibacterium mangrovi gen. nov., sp. nov., a novel member of family Phyllobacteriacea isolated from mangrove sediment.</title>
        <authorList>
            <person name="Liao H."/>
            <person name="Tian Y."/>
        </authorList>
    </citation>
    <scope>NUCLEOTIDE SEQUENCE [LARGE SCALE GENOMIC DNA]</scope>
    <source>
        <strain evidence="4 5">X9-2-2</strain>
    </source>
</reference>
<dbReference type="InterPro" id="IPR050266">
    <property type="entry name" value="AB_hydrolase_sf"/>
</dbReference>
<evidence type="ECO:0000256" key="2">
    <source>
        <dbReference type="ARBA" id="ARBA00022801"/>
    </source>
</evidence>
<dbReference type="PANTHER" id="PTHR43798:SF33">
    <property type="entry name" value="HYDROLASE, PUTATIVE (AFU_ORTHOLOGUE AFUA_2G14860)-RELATED"/>
    <property type="match status" value="1"/>
</dbReference>
<sequence>MTWQTDHPVTLDVAGARLNGRCWGPSPEEAPTIVMLHEGLGSVDLWRDFPEKLQAATGFGVFAYDRRGYGRSSSYPAPWSVDYMRDEAVDVLPHVLDAIGFRRGVLLGHSDGGSIATLYLGNVQDHRVRGLVLIAPHFFTEEFGLAAIRKAREAYDTSNLRDKLSRYHDHVDDAFNGWNQGWLTPDFADWNIEYAIDEVRVPVLGIQGRDDQYGTMAQMEALEERTYSPCEILAVPGCGHAPHAEKPEVVLPAIADFLTRLEQLEREPSTFRTL</sequence>
<dbReference type="InterPro" id="IPR029058">
    <property type="entry name" value="AB_hydrolase_fold"/>
</dbReference>
<comment type="caution">
    <text evidence="4">The sequence shown here is derived from an EMBL/GenBank/DDBJ whole genome shotgun (WGS) entry which is preliminary data.</text>
</comment>
<name>A0A2G1QNG5_9HYPH</name>
<dbReference type="GO" id="GO:0016020">
    <property type="term" value="C:membrane"/>
    <property type="evidence" value="ECO:0007669"/>
    <property type="project" value="TreeGrafter"/>
</dbReference>
<dbReference type="RefSeq" id="WP_099306514.1">
    <property type="nucleotide sequence ID" value="NZ_PDVP01000006.1"/>
</dbReference>
<dbReference type="EMBL" id="PDVP01000006">
    <property type="protein sequence ID" value="PHP66748.1"/>
    <property type="molecule type" value="Genomic_DNA"/>
</dbReference>
<keyword evidence="2 4" id="KW-0378">Hydrolase</keyword>
<dbReference type="AlphaFoldDB" id="A0A2G1QNG5"/>
<evidence type="ECO:0000313" key="5">
    <source>
        <dbReference type="Proteomes" id="UP000221168"/>
    </source>
</evidence>
<dbReference type="GO" id="GO:0008233">
    <property type="term" value="F:peptidase activity"/>
    <property type="evidence" value="ECO:0007669"/>
    <property type="project" value="InterPro"/>
</dbReference>
<dbReference type="SUPFAM" id="SSF53474">
    <property type="entry name" value="alpha/beta-Hydrolases"/>
    <property type="match status" value="1"/>
</dbReference>
<protein>
    <submittedName>
        <fullName evidence="4">Alpha/beta hydrolase</fullName>
    </submittedName>
</protein>
<dbReference type="OrthoDB" id="9779853at2"/>